<evidence type="ECO:0000313" key="1">
    <source>
        <dbReference type="EMBL" id="OGZ45964.1"/>
    </source>
</evidence>
<organism evidence="1 2">
    <name type="scientific">Candidatus Ryanbacteria bacterium RIFCSPHIGHO2_02_FULL_45_13b</name>
    <dbReference type="NCBI Taxonomy" id="1802117"/>
    <lineage>
        <taxon>Bacteria</taxon>
        <taxon>Candidatus Ryaniibacteriota</taxon>
    </lineage>
</organism>
<reference evidence="1 2" key="1">
    <citation type="journal article" date="2016" name="Nat. Commun.">
        <title>Thousands of microbial genomes shed light on interconnected biogeochemical processes in an aquifer system.</title>
        <authorList>
            <person name="Anantharaman K."/>
            <person name="Brown C.T."/>
            <person name="Hug L.A."/>
            <person name="Sharon I."/>
            <person name="Castelle C.J."/>
            <person name="Probst A.J."/>
            <person name="Thomas B.C."/>
            <person name="Singh A."/>
            <person name="Wilkins M.J."/>
            <person name="Karaoz U."/>
            <person name="Brodie E.L."/>
            <person name="Williams K.H."/>
            <person name="Hubbard S.S."/>
            <person name="Banfield J.F."/>
        </authorList>
    </citation>
    <scope>NUCLEOTIDE SEQUENCE [LARGE SCALE GENOMIC DNA]</scope>
</reference>
<dbReference type="AlphaFoldDB" id="A0A1G2G6T7"/>
<dbReference type="EMBL" id="MHNN01000018">
    <property type="protein sequence ID" value="OGZ45964.1"/>
    <property type="molecule type" value="Genomic_DNA"/>
</dbReference>
<protein>
    <submittedName>
        <fullName evidence="1">Uncharacterized protein</fullName>
    </submittedName>
</protein>
<name>A0A1G2G6T7_9BACT</name>
<comment type="caution">
    <text evidence="1">The sequence shown here is derived from an EMBL/GenBank/DDBJ whole genome shotgun (WGS) entry which is preliminary data.</text>
</comment>
<proteinExistence type="predicted"/>
<sequence>MIGKRNRDLEINQVSTTLPVFMETYNKSIPDGFPVVSVSILKKFQALHPILFKNGDEWSIDKHRKKLMDWLPSAIKIS</sequence>
<accession>A0A1G2G6T7</accession>
<evidence type="ECO:0000313" key="2">
    <source>
        <dbReference type="Proteomes" id="UP000176576"/>
    </source>
</evidence>
<gene>
    <name evidence="1" type="ORF">A3J54_03095</name>
</gene>
<dbReference type="Proteomes" id="UP000176576">
    <property type="component" value="Unassembled WGS sequence"/>
</dbReference>